<dbReference type="InterPro" id="IPR037185">
    <property type="entry name" value="EmrE-like"/>
</dbReference>
<keyword evidence="1" id="KW-0472">Membrane</keyword>
<keyword evidence="1" id="KW-1133">Transmembrane helix</keyword>
<comment type="caution">
    <text evidence="2">The sequence shown here is derived from an EMBL/GenBank/DDBJ whole genome shotgun (WGS) entry which is preliminary data.</text>
</comment>
<evidence type="ECO:0000313" key="3">
    <source>
        <dbReference type="Proteomes" id="UP000766246"/>
    </source>
</evidence>
<dbReference type="SUPFAM" id="SSF103481">
    <property type="entry name" value="Multidrug resistance efflux transporter EmrE"/>
    <property type="match status" value="1"/>
</dbReference>
<feature type="transmembrane region" description="Helical" evidence="1">
    <location>
        <begin position="93"/>
        <end position="110"/>
    </location>
</feature>
<dbReference type="AlphaFoldDB" id="A0A927UB18"/>
<dbReference type="Gene3D" id="1.10.3730.20">
    <property type="match status" value="1"/>
</dbReference>
<name>A0A927UB18_9FIRM</name>
<evidence type="ECO:0000313" key="2">
    <source>
        <dbReference type="EMBL" id="MBE5919588.1"/>
    </source>
</evidence>
<gene>
    <name evidence="2" type="ORF">E7272_07055</name>
</gene>
<proteinExistence type="predicted"/>
<feature type="transmembrane region" description="Helical" evidence="1">
    <location>
        <begin position="38"/>
        <end position="57"/>
    </location>
</feature>
<organism evidence="2 3">
    <name type="scientific">Pseudobutyrivibrio ruminis</name>
    <dbReference type="NCBI Taxonomy" id="46206"/>
    <lineage>
        <taxon>Bacteria</taxon>
        <taxon>Bacillati</taxon>
        <taxon>Bacillota</taxon>
        <taxon>Clostridia</taxon>
        <taxon>Lachnospirales</taxon>
        <taxon>Lachnospiraceae</taxon>
        <taxon>Pseudobutyrivibrio</taxon>
    </lineage>
</organism>
<dbReference type="EMBL" id="SVER01000015">
    <property type="protein sequence ID" value="MBE5919588.1"/>
    <property type="molecule type" value="Genomic_DNA"/>
</dbReference>
<evidence type="ECO:0000256" key="1">
    <source>
        <dbReference type="SAM" id="Phobius"/>
    </source>
</evidence>
<dbReference type="Proteomes" id="UP000766246">
    <property type="component" value="Unassembled WGS sequence"/>
</dbReference>
<sequence>MKEKIKWFVILHIIILVYSLNSICSKTAAQYEFLSPKWIFFYAIVVCILGFYAIAWQQVLKHLPLITTYANKAVTTLWGLVWGFVIFHEGITIQKVIGAAVVILGVYLVVSGDEDSSATKEDSKEDGNNA</sequence>
<feature type="transmembrane region" description="Helical" evidence="1">
    <location>
        <begin position="69"/>
        <end position="87"/>
    </location>
</feature>
<keyword evidence="1" id="KW-0812">Transmembrane</keyword>
<reference evidence="2" key="1">
    <citation type="submission" date="2019-04" db="EMBL/GenBank/DDBJ databases">
        <title>Evolution of Biomass-Degrading Anaerobic Consortia Revealed by Metagenomics.</title>
        <authorList>
            <person name="Peng X."/>
        </authorList>
    </citation>
    <scope>NUCLEOTIDE SEQUENCE</scope>
    <source>
        <strain evidence="2">SIG311</strain>
    </source>
</reference>
<protein>
    <submittedName>
        <fullName evidence="2">DMT family transporter</fullName>
    </submittedName>
</protein>
<accession>A0A927UB18</accession>